<feature type="transmembrane region" description="Helical" evidence="6">
    <location>
        <begin position="250"/>
        <end position="270"/>
    </location>
</feature>
<keyword evidence="9" id="KW-1185">Reference proteome</keyword>
<evidence type="ECO:0000256" key="2">
    <source>
        <dbReference type="ARBA" id="ARBA00022692"/>
    </source>
</evidence>
<evidence type="ECO:0000256" key="6">
    <source>
        <dbReference type="SAM" id="Phobius"/>
    </source>
</evidence>
<keyword evidence="4 6" id="KW-0472">Membrane</keyword>
<keyword evidence="2 6" id="KW-0812">Transmembrane</keyword>
<accession>A0A316ALR2</accession>
<dbReference type="InterPro" id="IPR036259">
    <property type="entry name" value="MFS_trans_sf"/>
</dbReference>
<dbReference type="SUPFAM" id="SSF103473">
    <property type="entry name" value="MFS general substrate transporter"/>
    <property type="match status" value="1"/>
</dbReference>
<dbReference type="EMBL" id="QGDT01000004">
    <property type="protein sequence ID" value="PWJ58462.1"/>
    <property type="molecule type" value="Genomic_DNA"/>
</dbReference>
<dbReference type="PANTHER" id="PTHR11662">
    <property type="entry name" value="SOLUTE CARRIER FAMILY 17"/>
    <property type="match status" value="1"/>
</dbReference>
<feature type="transmembrane region" description="Helical" evidence="6">
    <location>
        <begin position="96"/>
        <end position="115"/>
    </location>
</feature>
<comment type="caution">
    <text evidence="8">The sequence shown here is derived from an EMBL/GenBank/DDBJ whole genome shotgun (WGS) entry which is preliminary data.</text>
</comment>
<dbReference type="InterPro" id="IPR020846">
    <property type="entry name" value="MFS_dom"/>
</dbReference>
<dbReference type="GO" id="GO:0016020">
    <property type="term" value="C:membrane"/>
    <property type="evidence" value="ECO:0007669"/>
    <property type="project" value="UniProtKB-SubCell"/>
</dbReference>
<evidence type="ECO:0000256" key="5">
    <source>
        <dbReference type="SAM" id="MobiDB-lite"/>
    </source>
</evidence>
<evidence type="ECO:0000256" key="3">
    <source>
        <dbReference type="ARBA" id="ARBA00022989"/>
    </source>
</evidence>
<feature type="transmembrane region" description="Helical" evidence="6">
    <location>
        <begin position="348"/>
        <end position="366"/>
    </location>
</feature>
<feature type="transmembrane region" description="Helical" evidence="6">
    <location>
        <begin position="378"/>
        <end position="401"/>
    </location>
</feature>
<reference evidence="8 9" key="1">
    <citation type="submission" date="2018-03" db="EMBL/GenBank/DDBJ databases">
        <title>Genomic Encyclopedia of Archaeal and Bacterial Type Strains, Phase II (KMG-II): from individual species to whole genera.</title>
        <authorList>
            <person name="Goeker M."/>
        </authorList>
    </citation>
    <scope>NUCLEOTIDE SEQUENCE [LARGE SCALE GENOMIC DNA]</scope>
    <source>
        <strain evidence="8 9">DSM 100346</strain>
    </source>
</reference>
<organism evidence="8 9">
    <name type="scientific">Dyadobacter jejuensis</name>
    <dbReference type="NCBI Taxonomy" id="1082580"/>
    <lineage>
        <taxon>Bacteria</taxon>
        <taxon>Pseudomonadati</taxon>
        <taxon>Bacteroidota</taxon>
        <taxon>Cytophagia</taxon>
        <taxon>Cytophagales</taxon>
        <taxon>Spirosomataceae</taxon>
        <taxon>Dyadobacter</taxon>
    </lineage>
</organism>
<dbReference type="CDD" id="cd17319">
    <property type="entry name" value="MFS_ExuT_GudP_like"/>
    <property type="match status" value="1"/>
</dbReference>
<dbReference type="PIRSF" id="PIRSF002808">
    <property type="entry name" value="Hexose_phosphate_transp"/>
    <property type="match status" value="1"/>
</dbReference>
<dbReference type="RefSeq" id="WP_229203310.1">
    <property type="nucleotide sequence ID" value="NZ_QGDT01000004.1"/>
</dbReference>
<name>A0A316ALR2_9BACT</name>
<evidence type="ECO:0000259" key="7">
    <source>
        <dbReference type="PROSITE" id="PS50850"/>
    </source>
</evidence>
<feature type="region of interest" description="Disordered" evidence="5">
    <location>
        <begin position="1"/>
        <end position="21"/>
    </location>
</feature>
<dbReference type="AlphaFoldDB" id="A0A316ALR2"/>
<feature type="transmembrane region" description="Helical" evidence="6">
    <location>
        <begin position="66"/>
        <end position="84"/>
    </location>
</feature>
<gene>
    <name evidence="8" type="ORF">CLV98_104322</name>
</gene>
<feature type="transmembrane region" description="Helical" evidence="6">
    <location>
        <begin position="27"/>
        <end position="45"/>
    </location>
</feature>
<feature type="domain" description="Major facilitator superfamily (MFS) profile" evidence="7">
    <location>
        <begin position="31"/>
        <end position="435"/>
    </location>
</feature>
<dbReference type="Gene3D" id="1.20.1250.20">
    <property type="entry name" value="MFS general substrate transporter like domains"/>
    <property type="match status" value="2"/>
</dbReference>
<feature type="transmembrane region" description="Helical" evidence="6">
    <location>
        <begin position="184"/>
        <end position="204"/>
    </location>
</feature>
<evidence type="ECO:0000313" key="9">
    <source>
        <dbReference type="Proteomes" id="UP000245880"/>
    </source>
</evidence>
<dbReference type="GO" id="GO:0015134">
    <property type="term" value="F:hexuronate transmembrane transporter activity"/>
    <property type="evidence" value="ECO:0007669"/>
    <property type="project" value="TreeGrafter"/>
</dbReference>
<keyword evidence="3 6" id="KW-1133">Transmembrane helix</keyword>
<feature type="transmembrane region" description="Helical" evidence="6">
    <location>
        <begin position="407"/>
        <end position="430"/>
    </location>
</feature>
<dbReference type="Pfam" id="PF07690">
    <property type="entry name" value="MFS_1"/>
    <property type="match status" value="1"/>
</dbReference>
<feature type="transmembrane region" description="Helical" evidence="6">
    <location>
        <begin position="290"/>
        <end position="311"/>
    </location>
</feature>
<dbReference type="InterPro" id="IPR011701">
    <property type="entry name" value="MFS"/>
</dbReference>
<dbReference type="PANTHER" id="PTHR11662:SF285">
    <property type="entry name" value="HEXURONATE TRANSPORTER"/>
    <property type="match status" value="1"/>
</dbReference>
<evidence type="ECO:0000313" key="8">
    <source>
        <dbReference type="EMBL" id="PWJ58462.1"/>
    </source>
</evidence>
<comment type="subcellular location">
    <subcellularLocation>
        <location evidence="1">Membrane</location>
        <topology evidence="1">Multi-pass membrane protein</topology>
    </subcellularLocation>
</comment>
<proteinExistence type="predicted"/>
<sequence>MKNVTSTDPGTDSPTPMEGTQEKVGGLRWWIIALIAIATIINYIDRNALAVMWPGIAEDLQLDKEQYAVVVSFFMIAYGISQSISGRLFDKVGTRVGFVISITIWSIAAALHTVARGLGSFALFRALLGLGEAGNWPGATKSNAEWFPVRERAFAQGLFNSGASLGAVISAPLIAYFYESIGWRGTFLLIGALGLLWVIPWWIINKATPDKHPWLSESERMYILDGQAPAVKDTEKALSVKEMLGYKQSWAVILSRFCLDPIWWLFISWLPIYLHDQFGFDIKQIGAFAWFPYVGAAIGSLGGGWLVGLLIRKGWPVIKARKICITLGGIIMLPALIASAFVHSAEEAMLAIFVALMGFQIAIGNIQTLPSDFFSGKSVGTLAGISGTSAVLGVLVTTWLVPVMTKVSYVPFFGMAALLVPLGIGAALLLSGSEKPQLQK</sequence>
<dbReference type="Proteomes" id="UP000245880">
    <property type="component" value="Unassembled WGS sequence"/>
</dbReference>
<dbReference type="InterPro" id="IPR000849">
    <property type="entry name" value="Sugar_P_transporter"/>
</dbReference>
<evidence type="ECO:0000256" key="4">
    <source>
        <dbReference type="ARBA" id="ARBA00023136"/>
    </source>
</evidence>
<protein>
    <submittedName>
        <fullName evidence="8">ACS family hexuronate transporter-like MFS transporter</fullName>
    </submittedName>
</protein>
<evidence type="ECO:0000256" key="1">
    <source>
        <dbReference type="ARBA" id="ARBA00004141"/>
    </source>
</evidence>
<feature type="compositionally biased region" description="Low complexity" evidence="5">
    <location>
        <begin position="1"/>
        <end position="16"/>
    </location>
</feature>
<dbReference type="PROSITE" id="PS50850">
    <property type="entry name" value="MFS"/>
    <property type="match status" value="1"/>
</dbReference>
<dbReference type="InterPro" id="IPR050382">
    <property type="entry name" value="MFS_Na/Anion_cotransporter"/>
</dbReference>
<feature type="transmembrane region" description="Helical" evidence="6">
    <location>
        <begin position="323"/>
        <end position="342"/>
    </location>
</feature>